<accession>A0A9Q3DJK6</accession>
<dbReference type="AlphaFoldDB" id="A0A9Q3DJK6"/>
<gene>
    <name evidence="2" type="ORF">O181_045111</name>
</gene>
<evidence type="ECO:0000313" key="2">
    <source>
        <dbReference type="EMBL" id="MBW0505396.1"/>
    </source>
</evidence>
<feature type="region of interest" description="Disordered" evidence="1">
    <location>
        <begin position="25"/>
        <end position="68"/>
    </location>
</feature>
<reference evidence="2" key="1">
    <citation type="submission" date="2021-03" db="EMBL/GenBank/DDBJ databases">
        <title>Draft genome sequence of rust myrtle Austropuccinia psidii MF-1, a brazilian biotype.</title>
        <authorList>
            <person name="Quecine M.C."/>
            <person name="Pachon D.M.R."/>
            <person name="Bonatelli M.L."/>
            <person name="Correr F.H."/>
            <person name="Franceschini L.M."/>
            <person name="Leite T.F."/>
            <person name="Margarido G.R.A."/>
            <person name="Almeida C.A."/>
            <person name="Ferrarezi J.A."/>
            <person name="Labate C.A."/>
        </authorList>
    </citation>
    <scope>NUCLEOTIDE SEQUENCE</scope>
    <source>
        <strain evidence="2">MF-1</strain>
    </source>
</reference>
<name>A0A9Q3DJK6_9BASI</name>
<dbReference type="EMBL" id="AVOT02018480">
    <property type="protein sequence ID" value="MBW0505396.1"/>
    <property type="molecule type" value="Genomic_DNA"/>
</dbReference>
<evidence type="ECO:0000313" key="3">
    <source>
        <dbReference type="Proteomes" id="UP000765509"/>
    </source>
</evidence>
<organism evidence="2 3">
    <name type="scientific">Austropuccinia psidii MF-1</name>
    <dbReference type="NCBI Taxonomy" id="1389203"/>
    <lineage>
        <taxon>Eukaryota</taxon>
        <taxon>Fungi</taxon>
        <taxon>Dikarya</taxon>
        <taxon>Basidiomycota</taxon>
        <taxon>Pucciniomycotina</taxon>
        <taxon>Pucciniomycetes</taxon>
        <taxon>Pucciniales</taxon>
        <taxon>Sphaerophragmiaceae</taxon>
        <taxon>Austropuccinia</taxon>
    </lineage>
</organism>
<dbReference type="Proteomes" id="UP000765509">
    <property type="component" value="Unassembled WGS sequence"/>
</dbReference>
<comment type="caution">
    <text evidence="2">The sequence shown here is derived from an EMBL/GenBank/DDBJ whole genome shotgun (WGS) entry which is preliminary data.</text>
</comment>
<protein>
    <submittedName>
        <fullName evidence="2">Uncharacterized protein</fullName>
    </submittedName>
</protein>
<sequence>MSPVHLRDLGIPWNQPEERTVLFRSRRSGIGQHGEGKETQVNNSHTPIKLPIQQRPQTRGLGRHGSST</sequence>
<evidence type="ECO:0000256" key="1">
    <source>
        <dbReference type="SAM" id="MobiDB-lite"/>
    </source>
</evidence>
<proteinExistence type="predicted"/>
<keyword evidence="3" id="KW-1185">Reference proteome</keyword>